<proteinExistence type="predicted"/>
<name>A0A8S5UJI3_9CAUD</name>
<protein>
    <submittedName>
        <fullName evidence="1">Uncharacterized protein</fullName>
    </submittedName>
</protein>
<evidence type="ECO:0000313" key="1">
    <source>
        <dbReference type="EMBL" id="DAF94526.1"/>
    </source>
</evidence>
<sequence length="29" mass="3287">MVKAIRLFNLLNETAVPDLSFLYKNGFAT</sequence>
<accession>A0A8S5UJI3</accession>
<organism evidence="1">
    <name type="scientific">Siphoviridae sp. ctTDf8</name>
    <dbReference type="NCBI Taxonomy" id="2825517"/>
    <lineage>
        <taxon>Viruses</taxon>
        <taxon>Duplodnaviria</taxon>
        <taxon>Heunggongvirae</taxon>
        <taxon>Uroviricota</taxon>
        <taxon>Caudoviricetes</taxon>
    </lineage>
</organism>
<dbReference type="EMBL" id="BK016093">
    <property type="protein sequence ID" value="DAF94526.1"/>
    <property type="molecule type" value="Genomic_DNA"/>
</dbReference>
<reference evidence="1" key="1">
    <citation type="journal article" date="2021" name="Proc. Natl. Acad. Sci. U.S.A.">
        <title>A Catalog of Tens of Thousands of Viruses from Human Metagenomes Reveals Hidden Associations with Chronic Diseases.</title>
        <authorList>
            <person name="Tisza M.J."/>
            <person name="Buck C.B."/>
        </authorList>
    </citation>
    <scope>NUCLEOTIDE SEQUENCE</scope>
    <source>
        <strain evidence="1">CtTDf8</strain>
    </source>
</reference>